<keyword evidence="2" id="KW-1003">Cell membrane</keyword>
<sequence>MSNNTNATERPLRAMKVNTQAIAELVPVALLIVIANGLKQLRTAPNYVLFSLAVCDFMTGIINIPLFIIVVFTPVITSFEFRYYMAVLVSVLNNLTAISACYHILAATTEKYLSIIWPVTHRLMTRKTVIKVLQVVWVVSCIVAFIPFAWVDMEDAGTQAN</sequence>
<keyword evidence="3 10" id="KW-0812">Transmembrane</keyword>
<dbReference type="GO" id="GO:0005886">
    <property type="term" value="C:plasma membrane"/>
    <property type="evidence" value="ECO:0007669"/>
    <property type="project" value="UniProtKB-SubCell"/>
</dbReference>
<feature type="transmembrane region" description="Helical" evidence="10">
    <location>
        <begin position="128"/>
        <end position="151"/>
    </location>
</feature>
<evidence type="ECO:0000256" key="1">
    <source>
        <dbReference type="ARBA" id="ARBA00004651"/>
    </source>
</evidence>
<evidence type="ECO:0000256" key="6">
    <source>
        <dbReference type="ARBA" id="ARBA00023136"/>
    </source>
</evidence>
<evidence type="ECO:0000313" key="12">
    <source>
        <dbReference type="EMBL" id="KAJ7377630.1"/>
    </source>
</evidence>
<dbReference type="InterPro" id="IPR000276">
    <property type="entry name" value="GPCR_Rhodpsn"/>
</dbReference>
<dbReference type="PROSITE" id="PS50262">
    <property type="entry name" value="G_PROTEIN_RECEP_F1_2"/>
    <property type="match status" value="1"/>
</dbReference>
<evidence type="ECO:0000259" key="11">
    <source>
        <dbReference type="PROSITE" id="PS50262"/>
    </source>
</evidence>
<dbReference type="SUPFAM" id="SSF81321">
    <property type="entry name" value="Family A G protein-coupled receptor-like"/>
    <property type="match status" value="1"/>
</dbReference>
<proteinExistence type="predicted"/>
<dbReference type="PRINTS" id="PR00237">
    <property type="entry name" value="GPCRRHODOPSN"/>
</dbReference>
<protein>
    <recommendedName>
        <fullName evidence="11">G-protein coupled receptors family 1 profile domain-containing protein</fullName>
    </recommendedName>
</protein>
<evidence type="ECO:0000256" key="3">
    <source>
        <dbReference type="ARBA" id="ARBA00022692"/>
    </source>
</evidence>
<dbReference type="PANTHER" id="PTHR24246">
    <property type="entry name" value="OLFACTORY RECEPTOR AND ADENOSINE RECEPTOR"/>
    <property type="match status" value="1"/>
</dbReference>
<feature type="domain" description="G-protein coupled receptors family 1 profile" evidence="11">
    <location>
        <begin position="27"/>
        <end position="161"/>
    </location>
</feature>
<keyword evidence="7" id="KW-0675">Receptor</keyword>
<keyword evidence="4 10" id="KW-1133">Transmembrane helix</keyword>
<dbReference type="PANTHER" id="PTHR24246:SF27">
    <property type="entry name" value="ADENOSINE RECEPTOR, ISOFORM A"/>
    <property type="match status" value="1"/>
</dbReference>
<dbReference type="Gene3D" id="1.20.1070.10">
    <property type="entry name" value="Rhodopsin 7-helix transmembrane proteins"/>
    <property type="match status" value="1"/>
</dbReference>
<evidence type="ECO:0000256" key="4">
    <source>
        <dbReference type="ARBA" id="ARBA00022989"/>
    </source>
</evidence>
<keyword evidence="5" id="KW-0297">G-protein coupled receptor</keyword>
<dbReference type="AlphaFoldDB" id="A0A9W9ZA26"/>
<name>A0A9W9ZA26_9CNID</name>
<dbReference type="Pfam" id="PF00001">
    <property type="entry name" value="7tm_1"/>
    <property type="match status" value="1"/>
</dbReference>
<dbReference type="GO" id="GO:0004930">
    <property type="term" value="F:G protein-coupled receptor activity"/>
    <property type="evidence" value="ECO:0007669"/>
    <property type="project" value="UniProtKB-KW"/>
</dbReference>
<evidence type="ECO:0000256" key="9">
    <source>
        <dbReference type="ARBA" id="ARBA00023224"/>
    </source>
</evidence>
<evidence type="ECO:0000256" key="7">
    <source>
        <dbReference type="ARBA" id="ARBA00023170"/>
    </source>
</evidence>
<feature type="transmembrane region" description="Helical" evidence="10">
    <location>
        <begin position="83"/>
        <end position="107"/>
    </location>
</feature>
<evidence type="ECO:0000256" key="2">
    <source>
        <dbReference type="ARBA" id="ARBA00022475"/>
    </source>
</evidence>
<organism evidence="12 13">
    <name type="scientific">Desmophyllum pertusum</name>
    <dbReference type="NCBI Taxonomy" id="174260"/>
    <lineage>
        <taxon>Eukaryota</taxon>
        <taxon>Metazoa</taxon>
        <taxon>Cnidaria</taxon>
        <taxon>Anthozoa</taxon>
        <taxon>Hexacorallia</taxon>
        <taxon>Scleractinia</taxon>
        <taxon>Caryophylliina</taxon>
        <taxon>Caryophylliidae</taxon>
        <taxon>Desmophyllum</taxon>
    </lineage>
</organism>
<evidence type="ECO:0000313" key="13">
    <source>
        <dbReference type="Proteomes" id="UP001163046"/>
    </source>
</evidence>
<comment type="subcellular location">
    <subcellularLocation>
        <location evidence="1">Cell membrane</location>
        <topology evidence="1">Multi-pass membrane protein</topology>
    </subcellularLocation>
</comment>
<keyword evidence="6 10" id="KW-0472">Membrane</keyword>
<feature type="transmembrane region" description="Helical" evidence="10">
    <location>
        <begin position="20"/>
        <end position="38"/>
    </location>
</feature>
<dbReference type="OrthoDB" id="9445642at2759"/>
<keyword evidence="13" id="KW-1185">Reference proteome</keyword>
<reference evidence="12" key="1">
    <citation type="submission" date="2023-01" db="EMBL/GenBank/DDBJ databases">
        <title>Genome assembly of the deep-sea coral Lophelia pertusa.</title>
        <authorList>
            <person name="Herrera S."/>
            <person name="Cordes E."/>
        </authorList>
    </citation>
    <scope>NUCLEOTIDE SEQUENCE</scope>
    <source>
        <strain evidence="12">USNM1676648</strain>
        <tissue evidence="12">Polyp</tissue>
    </source>
</reference>
<dbReference type="InterPro" id="IPR017452">
    <property type="entry name" value="GPCR_Rhodpsn_7TM"/>
</dbReference>
<comment type="caution">
    <text evidence="12">The sequence shown here is derived from an EMBL/GenBank/DDBJ whole genome shotgun (WGS) entry which is preliminary data.</text>
</comment>
<evidence type="ECO:0000256" key="10">
    <source>
        <dbReference type="SAM" id="Phobius"/>
    </source>
</evidence>
<evidence type="ECO:0000256" key="5">
    <source>
        <dbReference type="ARBA" id="ARBA00023040"/>
    </source>
</evidence>
<gene>
    <name evidence="12" type="ORF">OS493_027707</name>
</gene>
<dbReference type="EMBL" id="MU826375">
    <property type="protein sequence ID" value="KAJ7377630.1"/>
    <property type="molecule type" value="Genomic_DNA"/>
</dbReference>
<keyword evidence="9" id="KW-0807">Transducer</keyword>
<evidence type="ECO:0000256" key="8">
    <source>
        <dbReference type="ARBA" id="ARBA00023180"/>
    </source>
</evidence>
<feature type="transmembrane region" description="Helical" evidence="10">
    <location>
        <begin position="50"/>
        <end position="77"/>
    </location>
</feature>
<accession>A0A9W9ZA26</accession>
<dbReference type="Proteomes" id="UP001163046">
    <property type="component" value="Unassembled WGS sequence"/>
</dbReference>
<keyword evidence="8" id="KW-0325">Glycoprotein</keyword>